<name>A0A6S6S9V7_9BACT</name>
<evidence type="ECO:0000313" key="1">
    <source>
        <dbReference type="EMBL" id="CAA6802167.1"/>
    </source>
</evidence>
<dbReference type="EMBL" id="CACVAQ010000073">
    <property type="protein sequence ID" value="CAA6802167.1"/>
    <property type="molecule type" value="Genomic_DNA"/>
</dbReference>
<sequence length="314" mass="35813">MKNCLSCNTTLLPNALFCHSCGKQSDGDGVVCFECNNINPKGARFCSRCGTAINIQYTPKPNISPVYGLDFNDIPTLPTQLSEAFKVSISLALDAENNLEKEALFLQTFAKSDFKQQYLEEVTVLMTQEFEAIFEERGISAFKSIETAIEKQFAALLERFFIDFCNPLLPHQLPKQILQYQEASILTTNLHRMLNDYLHLEDEALISYSNAIDIPLKKLKNARSTFFKPEAGETPYAFIDHTLLRSGKEGCIMTAKAIYWKAYFQKSARIEYSAIQKLAYYKDRVEINAIYLNISPSINYKIYRLLARLRTILL</sequence>
<dbReference type="AlphaFoldDB" id="A0A6S6S9V7"/>
<gene>
    <name evidence="1" type="ORF">HELGO_WM31750</name>
</gene>
<organism evidence="1">
    <name type="scientific">uncultured Aureispira sp</name>
    <dbReference type="NCBI Taxonomy" id="1331704"/>
    <lineage>
        <taxon>Bacteria</taxon>
        <taxon>Pseudomonadati</taxon>
        <taxon>Bacteroidota</taxon>
        <taxon>Saprospiria</taxon>
        <taxon>Saprospirales</taxon>
        <taxon>Saprospiraceae</taxon>
        <taxon>Aureispira</taxon>
        <taxon>environmental samples</taxon>
    </lineage>
</organism>
<reference evidence="1" key="1">
    <citation type="submission" date="2020-01" db="EMBL/GenBank/DDBJ databases">
        <authorList>
            <person name="Meier V. D."/>
            <person name="Meier V D."/>
        </authorList>
    </citation>
    <scope>NUCLEOTIDE SEQUENCE</scope>
    <source>
        <strain evidence="1">HLG_WM_MAG_10</strain>
    </source>
</reference>
<protein>
    <recommendedName>
        <fullName evidence="2">DZANK-type domain-containing protein</fullName>
    </recommendedName>
</protein>
<proteinExistence type="predicted"/>
<accession>A0A6S6S9V7</accession>
<evidence type="ECO:0008006" key="2">
    <source>
        <dbReference type="Google" id="ProtNLM"/>
    </source>
</evidence>